<evidence type="ECO:0000256" key="1">
    <source>
        <dbReference type="SAM" id="MobiDB-lite"/>
    </source>
</evidence>
<feature type="compositionally biased region" description="Basic residues" evidence="1">
    <location>
        <begin position="72"/>
        <end position="84"/>
    </location>
</feature>
<gene>
    <name evidence="2" type="ORF">B0T14DRAFT_274874</name>
</gene>
<accession>A0AA39WLR4</accession>
<dbReference type="Proteomes" id="UP001175000">
    <property type="component" value="Unassembled WGS sequence"/>
</dbReference>
<dbReference type="AlphaFoldDB" id="A0AA39WLR4"/>
<name>A0AA39WLR4_9PEZI</name>
<evidence type="ECO:0000313" key="3">
    <source>
        <dbReference type="Proteomes" id="UP001175000"/>
    </source>
</evidence>
<feature type="region of interest" description="Disordered" evidence="1">
    <location>
        <begin position="39"/>
        <end position="93"/>
    </location>
</feature>
<proteinExistence type="predicted"/>
<dbReference type="EMBL" id="JAULSU010000005">
    <property type="protein sequence ID" value="KAK0617739.1"/>
    <property type="molecule type" value="Genomic_DNA"/>
</dbReference>
<protein>
    <submittedName>
        <fullName evidence="2">Uncharacterized protein</fullName>
    </submittedName>
</protein>
<keyword evidence="3" id="KW-1185">Reference proteome</keyword>
<reference evidence="2" key="1">
    <citation type="submission" date="2023-06" db="EMBL/GenBank/DDBJ databases">
        <title>Genome-scale phylogeny and comparative genomics of the fungal order Sordariales.</title>
        <authorList>
            <consortium name="Lawrence Berkeley National Laboratory"/>
            <person name="Hensen N."/>
            <person name="Bonometti L."/>
            <person name="Westerberg I."/>
            <person name="Brannstrom I.O."/>
            <person name="Guillou S."/>
            <person name="Cros-Aarteil S."/>
            <person name="Calhoun S."/>
            <person name="Haridas S."/>
            <person name="Kuo A."/>
            <person name="Mondo S."/>
            <person name="Pangilinan J."/>
            <person name="Riley R."/>
            <person name="Labutti K."/>
            <person name="Andreopoulos B."/>
            <person name="Lipzen A."/>
            <person name="Chen C."/>
            <person name="Yanf M."/>
            <person name="Daum C."/>
            <person name="Ng V."/>
            <person name="Clum A."/>
            <person name="Steindorff A."/>
            <person name="Ohm R."/>
            <person name="Martin F."/>
            <person name="Silar P."/>
            <person name="Natvig D."/>
            <person name="Lalanne C."/>
            <person name="Gautier V."/>
            <person name="Ament-Velasquez S.L."/>
            <person name="Kruys A."/>
            <person name="Hutchinson M.I."/>
            <person name="Powell A.J."/>
            <person name="Barry K."/>
            <person name="Miller A.N."/>
            <person name="Grigoriev I.V."/>
            <person name="Debuchy R."/>
            <person name="Gladieux P."/>
            <person name="Thoren M.H."/>
            <person name="Johannesson H."/>
        </authorList>
    </citation>
    <scope>NUCLEOTIDE SEQUENCE</scope>
    <source>
        <strain evidence="2">CBS 606.72</strain>
    </source>
</reference>
<comment type="caution">
    <text evidence="2">The sequence shown here is derived from an EMBL/GenBank/DDBJ whole genome shotgun (WGS) entry which is preliminary data.</text>
</comment>
<sequence length="235" mass="25462">MKEGDVGCGVSGFAEAGLTCGRNSFFPCVRGHHLPPQRLPLLPPSPQRLAQNNDRRPLLKPAAGQVGSLPDRKKRRTPSARHHASQGSNQPGRACQPLWCDCSTSRRPSAALFICGLSDGNPQLLQVWMSVSSLLGCDHEMREEMRCLRKWTKTSTACPCSTWETGPPAQGSHPVFTAQTNPHPCQRFNGATLFVTNGYDDAFTSSQAAGSQLASLARCLPGSSIRWHLTVTLDS</sequence>
<evidence type="ECO:0000313" key="2">
    <source>
        <dbReference type="EMBL" id="KAK0617739.1"/>
    </source>
</evidence>
<organism evidence="2 3">
    <name type="scientific">Immersiella caudata</name>
    <dbReference type="NCBI Taxonomy" id="314043"/>
    <lineage>
        <taxon>Eukaryota</taxon>
        <taxon>Fungi</taxon>
        <taxon>Dikarya</taxon>
        <taxon>Ascomycota</taxon>
        <taxon>Pezizomycotina</taxon>
        <taxon>Sordariomycetes</taxon>
        <taxon>Sordariomycetidae</taxon>
        <taxon>Sordariales</taxon>
        <taxon>Lasiosphaeriaceae</taxon>
        <taxon>Immersiella</taxon>
    </lineage>
</organism>